<keyword evidence="2 4" id="KW-0012">Acyltransferase</keyword>
<dbReference type="Gene3D" id="3.40.630.30">
    <property type="match status" value="1"/>
</dbReference>
<dbReference type="PANTHER" id="PTHR43877:SF5">
    <property type="entry name" value="BLL8307 PROTEIN"/>
    <property type="match status" value="1"/>
</dbReference>
<keyword evidence="1 4" id="KW-0808">Transferase</keyword>
<dbReference type="RefSeq" id="WP_290282313.1">
    <property type="nucleotide sequence ID" value="NZ_JAUFQI010000001.1"/>
</dbReference>
<name>A0ABV7WVX5_9GAMM</name>
<dbReference type="InterPro" id="IPR050832">
    <property type="entry name" value="Bact_Acetyltransf"/>
</dbReference>
<comment type="caution">
    <text evidence="4">The sequence shown here is derived from an EMBL/GenBank/DDBJ whole genome shotgun (WGS) entry which is preliminary data.</text>
</comment>
<dbReference type="Pfam" id="PF00583">
    <property type="entry name" value="Acetyltransf_1"/>
    <property type="match status" value="1"/>
</dbReference>
<evidence type="ECO:0000313" key="5">
    <source>
        <dbReference type="Proteomes" id="UP001595710"/>
    </source>
</evidence>
<evidence type="ECO:0000256" key="2">
    <source>
        <dbReference type="ARBA" id="ARBA00023315"/>
    </source>
</evidence>
<dbReference type="InterPro" id="IPR000182">
    <property type="entry name" value="GNAT_dom"/>
</dbReference>
<reference evidence="5" key="1">
    <citation type="journal article" date="2019" name="Int. J. Syst. Evol. Microbiol.">
        <title>The Global Catalogue of Microorganisms (GCM) 10K type strain sequencing project: providing services to taxonomists for standard genome sequencing and annotation.</title>
        <authorList>
            <consortium name="The Broad Institute Genomics Platform"/>
            <consortium name="The Broad Institute Genome Sequencing Center for Infectious Disease"/>
            <person name="Wu L."/>
            <person name="Ma J."/>
        </authorList>
    </citation>
    <scope>NUCLEOTIDE SEQUENCE [LARGE SCALE GENOMIC DNA]</scope>
    <source>
        <strain evidence="5">CECT 8288</strain>
    </source>
</reference>
<dbReference type="PANTHER" id="PTHR43877">
    <property type="entry name" value="AMINOALKYLPHOSPHONATE N-ACETYLTRANSFERASE-RELATED-RELATED"/>
    <property type="match status" value="1"/>
</dbReference>
<dbReference type="SUPFAM" id="SSF55729">
    <property type="entry name" value="Acyl-CoA N-acyltransferases (Nat)"/>
    <property type="match status" value="1"/>
</dbReference>
<dbReference type="Proteomes" id="UP001595710">
    <property type="component" value="Unassembled WGS sequence"/>
</dbReference>
<dbReference type="CDD" id="cd04301">
    <property type="entry name" value="NAT_SF"/>
    <property type="match status" value="1"/>
</dbReference>
<sequence>MNIIVDDLSGGEVVALLEEHLADMYATSPAESVHALDVDALKAPEIKFYSAWNDNSLLGCIATKRLTAGHIELKSMRTVKTARNLGVASKLLNHVLELATQHGYLTVSLETGSQDYFLAARNLYQKHGFEYCGPFAQYTADPNSRFMTKTLVDVELEEINEH</sequence>
<evidence type="ECO:0000259" key="3">
    <source>
        <dbReference type="PROSITE" id="PS51186"/>
    </source>
</evidence>
<dbReference type="EC" id="2.3.-.-" evidence="4"/>
<gene>
    <name evidence="4" type="ORF">ACFOND_13255</name>
</gene>
<evidence type="ECO:0000256" key="1">
    <source>
        <dbReference type="ARBA" id="ARBA00022679"/>
    </source>
</evidence>
<dbReference type="GO" id="GO:0016746">
    <property type="term" value="F:acyltransferase activity"/>
    <property type="evidence" value="ECO:0007669"/>
    <property type="project" value="UniProtKB-KW"/>
</dbReference>
<feature type="domain" description="N-acetyltransferase" evidence="3">
    <location>
        <begin position="3"/>
        <end position="152"/>
    </location>
</feature>
<keyword evidence="5" id="KW-1185">Reference proteome</keyword>
<accession>A0ABV7WVX5</accession>
<dbReference type="PROSITE" id="PS51186">
    <property type="entry name" value="GNAT"/>
    <property type="match status" value="1"/>
</dbReference>
<protein>
    <submittedName>
        <fullName evidence="4">GNAT family N-acetyltransferase</fullName>
        <ecNumber evidence="4">2.3.-.-</ecNumber>
    </submittedName>
</protein>
<dbReference type="InterPro" id="IPR016181">
    <property type="entry name" value="Acyl_CoA_acyltransferase"/>
</dbReference>
<organism evidence="4 5">
    <name type="scientific">Reinekea marina</name>
    <dbReference type="NCBI Taxonomy" id="1310421"/>
    <lineage>
        <taxon>Bacteria</taxon>
        <taxon>Pseudomonadati</taxon>
        <taxon>Pseudomonadota</taxon>
        <taxon>Gammaproteobacteria</taxon>
        <taxon>Oceanospirillales</taxon>
        <taxon>Saccharospirillaceae</taxon>
        <taxon>Reinekea</taxon>
    </lineage>
</organism>
<evidence type="ECO:0000313" key="4">
    <source>
        <dbReference type="EMBL" id="MFC3702605.1"/>
    </source>
</evidence>
<proteinExistence type="predicted"/>
<dbReference type="EMBL" id="JBHRYN010000014">
    <property type="protein sequence ID" value="MFC3702605.1"/>
    <property type="molecule type" value="Genomic_DNA"/>
</dbReference>